<feature type="transmembrane region" description="Helical" evidence="9">
    <location>
        <begin position="635"/>
        <end position="657"/>
    </location>
</feature>
<keyword evidence="4 6" id="KW-0067">ATP-binding</keyword>
<dbReference type="Pfam" id="PF00225">
    <property type="entry name" value="Kinesin"/>
    <property type="match status" value="1"/>
</dbReference>
<keyword evidence="2" id="KW-0963">Cytoplasm</keyword>
<reference evidence="11" key="1">
    <citation type="submission" date="2021-02" db="EMBL/GenBank/DDBJ databases">
        <authorList>
            <person name="Dougan E. K."/>
            <person name="Rhodes N."/>
            <person name="Thang M."/>
            <person name="Chan C."/>
        </authorList>
    </citation>
    <scope>NUCLEOTIDE SEQUENCE</scope>
</reference>
<feature type="transmembrane region" description="Helical" evidence="9">
    <location>
        <begin position="698"/>
        <end position="716"/>
    </location>
</feature>
<protein>
    <recommendedName>
        <fullName evidence="7">Kinesin-like protein</fullName>
    </recommendedName>
</protein>
<dbReference type="InterPro" id="IPR027417">
    <property type="entry name" value="P-loop_NTPase"/>
</dbReference>
<dbReference type="AlphaFoldDB" id="A0A813LED5"/>
<evidence type="ECO:0000256" key="5">
    <source>
        <dbReference type="ARBA" id="ARBA00023054"/>
    </source>
</evidence>
<dbReference type="SMART" id="SM00129">
    <property type="entry name" value="KISc"/>
    <property type="match status" value="1"/>
</dbReference>
<evidence type="ECO:0000256" key="3">
    <source>
        <dbReference type="ARBA" id="ARBA00022741"/>
    </source>
</evidence>
<feature type="region of interest" description="Disordered" evidence="8">
    <location>
        <begin position="497"/>
        <end position="548"/>
    </location>
</feature>
<dbReference type="GO" id="GO:0007018">
    <property type="term" value="P:microtubule-based movement"/>
    <property type="evidence" value="ECO:0007669"/>
    <property type="project" value="InterPro"/>
</dbReference>
<comment type="caution">
    <text evidence="11">The sequence shown here is derived from an EMBL/GenBank/DDBJ whole genome shotgun (WGS) entry which is preliminary data.</text>
</comment>
<proteinExistence type="inferred from homology"/>
<dbReference type="Proteomes" id="UP000626109">
    <property type="component" value="Unassembled WGS sequence"/>
</dbReference>
<feature type="compositionally biased region" description="Low complexity" evidence="8">
    <location>
        <begin position="505"/>
        <end position="518"/>
    </location>
</feature>
<comment type="similarity">
    <text evidence="6 7">Belongs to the TRAFAC class myosin-kinesin ATPase superfamily. Kinesin family.</text>
</comment>
<dbReference type="InterPro" id="IPR036961">
    <property type="entry name" value="Kinesin_motor_dom_sf"/>
</dbReference>
<evidence type="ECO:0000256" key="7">
    <source>
        <dbReference type="RuleBase" id="RU000394"/>
    </source>
</evidence>
<keyword evidence="5" id="KW-0175">Coiled coil</keyword>
<dbReference type="InterPro" id="IPR001752">
    <property type="entry name" value="Kinesin_motor_dom"/>
</dbReference>
<feature type="transmembrane region" description="Helical" evidence="9">
    <location>
        <begin position="603"/>
        <end position="623"/>
    </location>
</feature>
<keyword evidence="9" id="KW-0812">Transmembrane</keyword>
<keyword evidence="6 7" id="KW-0505">Motor protein</keyword>
<dbReference type="GO" id="GO:0005524">
    <property type="term" value="F:ATP binding"/>
    <property type="evidence" value="ECO:0007669"/>
    <property type="project" value="UniProtKB-UniRule"/>
</dbReference>
<evidence type="ECO:0000259" key="10">
    <source>
        <dbReference type="PROSITE" id="PS50067"/>
    </source>
</evidence>
<evidence type="ECO:0000256" key="9">
    <source>
        <dbReference type="SAM" id="Phobius"/>
    </source>
</evidence>
<keyword evidence="9" id="KW-0472">Membrane</keyword>
<name>A0A813LED5_POLGL</name>
<sequence>MNLANDMHLQFFCQLEPLALAAFVGSHCTAATFLPAAARLLAWQSYNQAPLLRVLHAPPGRSALGVVKMPRLFAEVMPRPTPRAPGSSVRCGHVHIRRHAEPELQRGGSHVRRGRRGGDEGKKGGGAGGERPEVGVSHGSQRGTGYVRRDLGFRALMVPCFCDVAATAAMAQINCSETETETETDADGSPSKGSHLLELEELRELKAPRAGRRRTICLTDDLSGSFAERCALSNRTRSLCGVRADPKECKGDVSLCVRLRPGFEEAIAVVEGKNIRLRAAAVSGHLGLAPSRLDGTGSDGVVCCDHAFGTETSQEQVFDKAVAPITDAVIRGYNGAVIAYGQTGAGKTHTMIGAKTGAGRGIAGRAVEAIFSGLARRASWRVEVSVLEVYNEKVRDLLAPGSNVTTVEIHEIREREGGPMTFRCPDATAWPARSPEDALAALAEGVRRREVARTDMNHCSSRSHLVFSLNVSQSDREAGATLRSRLHLVDLAGSERLKRSMSMDSPSGRRNGSSSARAVQVRTSLTGARSPRDQRREGCSPTAQRTADLATSSEAAAAFAGAKPREFIWDNLKGICVLLVVLVHSVMALCGQKAYLSSKVTSGLASVLVFVVMPGGALVSGHLSSADLTERRLVGLARTWVVAIIQQLIWTLVYTAISQKDPTIRVSWLPLPFFNSAGHLWFIMCLAVWRTLLPLLSMLRWPVVTSIIISTLVLFMDSSRSMIFQPVFTFLPFFMA</sequence>
<keyword evidence="7" id="KW-0493">Microtubule</keyword>
<dbReference type="GO" id="GO:0003777">
    <property type="term" value="F:microtubule motor activity"/>
    <property type="evidence" value="ECO:0007669"/>
    <property type="project" value="InterPro"/>
</dbReference>
<dbReference type="GO" id="GO:0005737">
    <property type="term" value="C:cytoplasm"/>
    <property type="evidence" value="ECO:0007669"/>
    <property type="project" value="UniProtKB-SubCell"/>
</dbReference>
<evidence type="ECO:0000256" key="2">
    <source>
        <dbReference type="ARBA" id="ARBA00022490"/>
    </source>
</evidence>
<dbReference type="InterPro" id="IPR019821">
    <property type="entry name" value="Kinesin_motor_CS"/>
</dbReference>
<dbReference type="Gene3D" id="3.40.850.10">
    <property type="entry name" value="Kinesin motor domain"/>
    <property type="match status" value="1"/>
</dbReference>
<dbReference type="PROSITE" id="PS00411">
    <property type="entry name" value="KINESIN_MOTOR_1"/>
    <property type="match status" value="1"/>
</dbReference>
<keyword evidence="3 6" id="KW-0547">Nucleotide-binding</keyword>
<gene>
    <name evidence="11" type="ORF">PGLA2088_LOCUS43894</name>
</gene>
<organism evidence="11 12">
    <name type="scientific">Polarella glacialis</name>
    <name type="common">Dinoflagellate</name>
    <dbReference type="NCBI Taxonomy" id="89957"/>
    <lineage>
        <taxon>Eukaryota</taxon>
        <taxon>Sar</taxon>
        <taxon>Alveolata</taxon>
        <taxon>Dinophyceae</taxon>
        <taxon>Suessiales</taxon>
        <taxon>Suessiaceae</taxon>
        <taxon>Polarella</taxon>
    </lineage>
</organism>
<dbReference type="PRINTS" id="PR00380">
    <property type="entry name" value="KINESINHEAVY"/>
</dbReference>
<feature type="binding site" evidence="6">
    <location>
        <begin position="341"/>
        <end position="348"/>
    </location>
    <ligand>
        <name>ATP</name>
        <dbReference type="ChEBI" id="CHEBI:30616"/>
    </ligand>
</feature>
<dbReference type="EMBL" id="CAJNNW010034975">
    <property type="protein sequence ID" value="CAE8724908.1"/>
    <property type="molecule type" value="Genomic_DNA"/>
</dbReference>
<feature type="domain" description="Kinesin motor" evidence="10">
    <location>
        <begin position="252"/>
        <end position="500"/>
    </location>
</feature>
<feature type="non-terminal residue" evidence="11">
    <location>
        <position position="736"/>
    </location>
</feature>
<comment type="subcellular location">
    <subcellularLocation>
        <location evidence="1">Cytoplasm</location>
    </subcellularLocation>
</comment>
<dbReference type="GO" id="GO:0005875">
    <property type="term" value="C:microtubule associated complex"/>
    <property type="evidence" value="ECO:0007669"/>
    <property type="project" value="TreeGrafter"/>
</dbReference>
<dbReference type="GO" id="GO:0007052">
    <property type="term" value="P:mitotic spindle organization"/>
    <property type="evidence" value="ECO:0007669"/>
    <property type="project" value="TreeGrafter"/>
</dbReference>
<dbReference type="PANTHER" id="PTHR47969:SF15">
    <property type="entry name" value="CHROMOSOME-ASSOCIATED KINESIN KIF4A-RELATED"/>
    <property type="match status" value="1"/>
</dbReference>
<evidence type="ECO:0000256" key="6">
    <source>
        <dbReference type="PROSITE-ProRule" id="PRU00283"/>
    </source>
</evidence>
<dbReference type="GO" id="GO:0005874">
    <property type="term" value="C:microtubule"/>
    <property type="evidence" value="ECO:0007669"/>
    <property type="project" value="UniProtKB-KW"/>
</dbReference>
<feature type="region of interest" description="Disordered" evidence="8">
    <location>
        <begin position="99"/>
        <end position="143"/>
    </location>
</feature>
<keyword evidence="9" id="KW-1133">Transmembrane helix</keyword>
<dbReference type="InterPro" id="IPR027640">
    <property type="entry name" value="Kinesin-like_fam"/>
</dbReference>
<evidence type="ECO:0000256" key="1">
    <source>
        <dbReference type="ARBA" id="ARBA00004496"/>
    </source>
</evidence>
<accession>A0A813LED5</accession>
<dbReference type="SUPFAM" id="SSF52540">
    <property type="entry name" value="P-loop containing nucleoside triphosphate hydrolases"/>
    <property type="match status" value="1"/>
</dbReference>
<evidence type="ECO:0000313" key="12">
    <source>
        <dbReference type="Proteomes" id="UP000626109"/>
    </source>
</evidence>
<dbReference type="GO" id="GO:0008017">
    <property type="term" value="F:microtubule binding"/>
    <property type="evidence" value="ECO:0007669"/>
    <property type="project" value="InterPro"/>
</dbReference>
<evidence type="ECO:0000256" key="8">
    <source>
        <dbReference type="SAM" id="MobiDB-lite"/>
    </source>
</evidence>
<dbReference type="PANTHER" id="PTHR47969">
    <property type="entry name" value="CHROMOSOME-ASSOCIATED KINESIN KIF4A-RELATED"/>
    <property type="match status" value="1"/>
</dbReference>
<evidence type="ECO:0000256" key="4">
    <source>
        <dbReference type="ARBA" id="ARBA00022840"/>
    </source>
</evidence>
<dbReference type="PROSITE" id="PS50067">
    <property type="entry name" value="KINESIN_MOTOR_2"/>
    <property type="match status" value="1"/>
</dbReference>
<feature type="transmembrane region" description="Helical" evidence="9">
    <location>
        <begin position="669"/>
        <end position="692"/>
    </location>
</feature>
<dbReference type="GO" id="GO:0051231">
    <property type="term" value="P:spindle elongation"/>
    <property type="evidence" value="ECO:0007669"/>
    <property type="project" value="TreeGrafter"/>
</dbReference>
<feature type="transmembrane region" description="Helical" evidence="9">
    <location>
        <begin position="572"/>
        <end position="591"/>
    </location>
</feature>
<evidence type="ECO:0000313" key="11">
    <source>
        <dbReference type="EMBL" id="CAE8724908.1"/>
    </source>
</evidence>